<dbReference type="RefSeq" id="WP_001548455.1">
    <property type="nucleotide sequence ID" value="NZ_CP029242.1"/>
</dbReference>
<organism evidence="2 3">
    <name type="scientific">Escherichia coli</name>
    <dbReference type="NCBI Taxonomy" id="562"/>
    <lineage>
        <taxon>Bacteria</taxon>
        <taxon>Pseudomonadati</taxon>
        <taxon>Pseudomonadota</taxon>
        <taxon>Gammaproteobacteria</taxon>
        <taxon>Enterobacterales</taxon>
        <taxon>Enterobacteriaceae</taxon>
        <taxon>Escherichia</taxon>
    </lineage>
</organism>
<gene>
    <name evidence="2" type="ORF">FWK02_03050</name>
</gene>
<name>A0A2S1Y6P6_ECOLX</name>
<proteinExistence type="predicted"/>
<dbReference type="Pfam" id="PF20081">
    <property type="entry name" value="DUF6475"/>
    <property type="match status" value="1"/>
</dbReference>
<keyword evidence="2" id="KW-0378">Hydrolase</keyword>
<evidence type="ECO:0000313" key="3">
    <source>
        <dbReference type="Proteomes" id="UP000321461"/>
    </source>
</evidence>
<comment type="caution">
    <text evidence="2">The sequence shown here is derived from an EMBL/GenBank/DDBJ whole genome shotgun (WGS) entry which is preliminary data.</text>
</comment>
<feature type="domain" description="DUF6475" evidence="1">
    <location>
        <begin position="99"/>
        <end position="186"/>
    </location>
</feature>
<evidence type="ECO:0000259" key="1">
    <source>
        <dbReference type="Pfam" id="PF20081"/>
    </source>
</evidence>
<sequence length="196" mass="22413">MNDSEKPKFAQSMAAIGEIYGKDISEVMVGIYWNALKPYPVEDVMRSFQGHTRDTDNGQFFPKPADLLRHIEGNKDGKALMAWSKAYRAICSYGRRNSVVFDDPIIHAVIADMGGWIEFAGMSEEELPFRSREFEKRYRSYLITGVSKCETVMIGMDDAQNMRAGFLREPMPFLIGEKDKAKLIRNGQALLENRWQ</sequence>
<protein>
    <submittedName>
        <fullName evidence="2">Phosphohydrolase</fullName>
    </submittedName>
</protein>
<dbReference type="EMBL" id="VSBS01000053">
    <property type="protein sequence ID" value="TXT03224.1"/>
    <property type="molecule type" value="Genomic_DNA"/>
</dbReference>
<evidence type="ECO:0000313" key="2">
    <source>
        <dbReference type="EMBL" id="TXT03224.1"/>
    </source>
</evidence>
<dbReference type="GO" id="GO:0016787">
    <property type="term" value="F:hydrolase activity"/>
    <property type="evidence" value="ECO:0007669"/>
    <property type="project" value="UniProtKB-KW"/>
</dbReference>
<reference evidence="2 3" key="1">
    <citation type="submission" date="2019-08" db="EMBL/GenBank/DDBJ databases">
        <title>Whole genome analysis of cultivated E. coli strains isolated from CD patients and healthy donors.</title>
        <authorList>
            <person name="Siniagina M.N."/>
            <person name="Markelova M.I."/>
            <person name="Laikov A.V."/>
            <person name="Boulygina E.A."/>
            <person name="Khusnutdinova D.R."/>
            <person name="Kharchenko A."/>
            <person name="Grigoryeva T.V."/>
        </authorList>
    </citation>
    <scope>NUCLEOTIDE SEQUENCE [LARGE SCALE GENOMIC DNA]</scope>
    <source>
        <strain evidence="2 3">3_77_5</strain>
    </source>
</reference>
<dbReference type="InterPro" id="IPR045521">
    <property type="entry name" value="DUF6475"/>
</dbReference>
<dbReference type="Proteomes" id="UP000321461">
    <property type="component" value="Unassembled WGS sequence"/>
</dbReference>
<dbReference type="AlphaFoldDB" id="A0A2S1Y6P6"/>
<accession>A0A2S1Y6P6</accession>